<evidence type="ECO:0000256" key="1">
    <source>
        <dbReference type="SAM" id="Phobius"/>
    </source>
</evidence>
<comment type="caution">
    <text evidence="2">The sequence shown here is derived from an EMBL/GenBank/DDBJ whole genome shotgun (WGS) entry which is preliminary data.</text>
</comment>
<keyword evidence="1" id="KW-0472">Membrane</keyword>
<evidence type="ECO:0000313" key="3">
    <source>
        <dbReference type="Proteomes" id="UP001430953"/>
    </source>
</evidence>
<keyword evidence="3" id="KW-1185">Reference proteome</keyword>
<sequence length="188" mass="21842">MYFNAVSEYFTLRISEQFNRFLLCLCPVSLPRPSPTTCLSCLYRISESATVRSFFSFFFLISLANWVVLNNRESQIYNVHIRTDATKVGEHILCSVRKEDITNYPFDRIRSVIPAFVICNPLFLRVKARRELITHYVDGKKKKKKTEYTNIFYVAVFFLSFFFFFFSDVLSNALTAAAADSRNCPVTP</sequence>
<gene>
    <name evidence="2" type="ORF">PUN28_005975</name>
</gene>
<accession>A0AAW2G9C6</accession>
<proteinExistence type="predicted"/>
<protein>
    <submittedName>
        <fullName evidence="2">Uncharacterized protein</fullName>
    </submittedName>
</protein>
<reference evidence="2 3" key="1">
    <citation type="submission" date="2023-03" db="EMBL/GenBank/DDBJ databases">
        <title>High recombination rates correlate with genetic variation in Cardiocondyla obscurior ants.</title>
        <authorList>
            <person name="Errbii M."/>
        </authorList>
    </citation>
    <scope>NUCLEOTIDE SEQUENCE [LARGE SCALE GENOMIC DNA]</scope>
    <source>
        <strain evidence="2">Alpha-2009</strain>
        <tissue evidence="2">Whole body</tissue>
    </source>
</reference>
<feature type="transmembrane region" description="Helical" evidence="1">
    <location>
        <begin position="49"/>
        <end position="69"/>
    </location>
</feature>
<keyword evidence="1" id="KW-0812">Transmembrane</keyword>
<feature type="transmembrane region" description="Helical" evidence="1">
    <location>
        <begin position="148"/>
        <end position="166"/>
    </location>
</feature>
<evidence type="ECO:0000313" key="2">
    <source>
        <dbReference type="EMBL" id="KAL0123814.1"/>
    </source>
</evidence>
<dbReference type="Proteomes" id="UP001430953">
    <property type="component" value="Unassembled WGS sequence"/>
</dbReference>
<dbReference type="EMBL" id="JADYXP020000005">
    <property type="protein sequence ID" value="KAL0123814.1"/>
    <property type="molecule type" value="Genomic_DNA"/>
</dbReference>
<dbReference type="AlphaFoldDB" id="A0AAW2G9C6"/>
<name>A0AAW2G9C6_9HYME</name>
<keyword evidence="1" id="KW-1133">Transmembrane helix</keyword>
<organism evidence="2 3">
    <name type="scientific">Cardiocondyla obscurior</name>
    <dbReference type="NCBI Taxonomy" id="286306"/>
    <lineage>
        <taxon>Eukaryota</taxon>
        <taxon>Metazoa</taxon>
        <taxon>Ecdysozoa</taxon>
        <taxon>Arthropoda</taxon>
        <taxon>Hexapoda</taxon>
        <taxon>Insecta</taxon>
        <taxon>Pterygota</taxon>
        <taxon>Neoptera</taxon>
        <taxon>Endopterygota</taxon>
        <taxon>Hymenoptera</taxon>
        <taxon>Apocrita</taxon>
        <taxon>Aculeata</taxon>
        <taxon>Formicoidea</taxon>
        <taxon>Formicidae</taxon>
        <taxon>Myrmicinae</taxon>
        <taxon>Cardiocondyla</taxon>
    </lineage>
</organism>